<dbReference type="Gene3D" id="3.40.50.1240">
    <property type="entry name" value="Phosphoglycerate mutase-like"/>
    <property type="match status" value="1"/>
</dbReference>
<dbReference type="PANTHER" id="PTHR48100">
    <property type="entry name" value="BROAD-SPECIFICITY PHOSPHATASE YOR283W-RELATED"/>
    <property type="match status" value="1"/>
</dbReference>
<reference evidence="1" key="1">
    <citation type="submission" date="2021-04" db="EMBL/GenBank/DDBJ databases">
        <title>Isolation and polyphasic classification of algal microorganism.</title>
        <authorList>
            <person name="Wang S."/>
        </authorList>
    </citation>
    <scope>NUCLEOTIDE SEQUENCE</scope>
    <source>
        <strain evidence="1">720a</strain>
    </source>
</reference>
<protein>
    <submittedName>
        <fullName evidence="1">Histidine phosphatase family protein</fullName>
    </submittedName>
</protein>
<organism evidence="1 2">
    <name type="scientific">Virgibacillus salarius</name>
    <dbReference type="NCBI Taxonomy" id="447199"/>
    <lineage>
        <taxon>Bacteria</taxon>
        <taxon>Bacillati</taxon>
        <taxon>Bacillota</taxon>
        <taxon>Bacilli</taxon>
        <taxon>Bacillales</taxon>
        <taxon>Bacillaceae</taxon>
        <taxon>Virgibacillus</taxon>
    </lineage>
</organism>
<name>A0A941IA82_9BACI</name>
<dbReference type="PANTHER" id="PTHR48100:SF59">
    <property type="entry name" value="ADENOSYLCOBALAMIN_ALPHA-RIBAZOLE PHOSPHATASE"/>
    <property type="match status" value="1"/>
</dbReference>
<dbReference type="Proteomes" id="UP000675284">
    <property type="component" value="Unassembled WGS sequence"/>
</dbReference>
<proteinExistence type="predicted"/>
<dbReference type="AlphaFoldDB" id="A0A941IA82"/>
<dbReference type="SUPFAM" id="SSF53254">
    <property type="entry name" value="Phosphoglycerate mutase-like"/>
    <property type="match status" value="1"/>
</dbReference>
<dbReference type="GO" id="GO:0016791">
    <property type="term" value="F:phosphatase activity"/>
    <property type="evidence" value="ECO:0007669"/>
    <property type="project" value="TreeGrafter"/>
</dbReference>
<keyword evidence="2" id="KW-1185">Reference proteome</keyword>
<accession>A0A941IA82</accession>
<dbReference type="GO" id="GO:0005737">
    <property type="term" value="C:cytoplasm"/>
    <property type="evidence" value="ECO:0007669"/>
    <property type="project" value="TreeGrafter"/>
</dbReference>
<gene>
    <name evidence="1" type="ORF">KCX74_03355</name>
</gene>
<evidence type="ECO:0000313" key="1">
    <source>
        <dbReference type="EMBL" id="MBR7795076.1"/>
    </source>
</evidence>
<evidence type="ECO:0000313" key="2">
    <source>
        <dbReference type="Proteomes" id="UP000675284"/>
    </source>
</evidence>
<dbReference type="InterPro" id="IPR029033">
    <property type="entry name" value="His_PPase_superfam"/>
</dbReference>
<sequence length="185" mass="21547">MVTTIYLVRHAHSTYTPDEYNRTLSAQGVIAASQVTDKLTKENIHHVYSSPYRRAIQTIEGTARQLDKTIGLIENVKERILSDKPVKDFQTAITKVWGNYDFAFTGGESNYEAQHRGVKSIFELLEIHQNENIVIGTHGNIMVLIMNYFDRRYDFSFWEKLEMPAIYKLVFREKELQEIQKIDVD</sequence>
<dbReference type="Pfam" id="PF00300">
    <property type="entry name" value="His_Phos_1"/>
    <property type="match status" value="1"/>
</dbReference>
<dbReference type="RefSeq" id="WP_121604991.1">
    <property type="nucleotide sequence ID" value="NZ_JAGSOT010000006.1"/>
</dbReference>
<dbReference type="InterPro" id="IPR013078">
    <property type="entry name" value="His_Pase_superF_clade-1"/>
</dbReference>
<comment type="caution">
    <text evidence="1">The sequence shown here is derived from an EMBL/GenBank/DDBJ whole genome shotgun (WGS) entry which is preliminary data.</text>
</comment>
<dbReference type="SMART" id="SM00855">
    <property type="entry name" value="PGAM"/>
    <property type="match status" value="1"/>
</dbReference>
<dbReference type="EMBL" id="JAGSOT010000006">
    <property type="protein sequence ID" value="MBR7795076.1"/>
    <property type="molecule type" value="Genomic_DNA"/>
</dbReference>
<dbReference type="InterPro" id="IPR050275">
    <property type="entry name" value="PGM_Phosphatase"/>
</dbReference>
<dbReference type="CDD" id="cd07067">
    <property type="entry name" value="HP_PGM_like"/>
    <property type="match status" value="1"/>
</dbReference>